<accession>A0A977KT41</accession>
<protein>
    <submittedName>
        <fullName evidence="1">GAF domain-containing protein</fullName>
    </submittedName>
</protein>
<dbReference type="Proteomes" id="UP001065613">
    <property type="component" value="Chromosome"/>
</dbReference>
<gene>
    <name evidence="1" type="ORF">KA717_26525</name>
</gene>
<proteinExistence type="predicted"/>
<sequence length="111" mass="12945">MKTGRIPYTYEVFSELIGREFIRECPPCIGGEGQLAIAANQERILPSLPKSLKDYNPKAFDLGIREIVIFPLIVDQYKGCLYLHFKQKNPFNKEAISWLRLFRNRIEEAIR</sequence>
<dbReference type="AlphaFoldDB" id="A0A977KT41"/>
<dbReference type="InterPro" id="IPR029016">
    <property type="entry name" value="GAF-like_dom_sf"/>
</dbReference>
<organism evidence="1">
    <name type="scientific">Woronichinia naegeliana WA131</name>
    <dbReference type="NCBI Taxonomy" id="2824559"/>
    <lineage>
        <taxon>Bacteria</taxon>
        <taxon>Bacillati</taxon>
        <taxon>Cyanobacteriota</taxon>
        <taxon>Cyanophyceae</taxon>
        <taxon>Synechococcales</taxon>
        <taxon>Coelosphaeriaceae</taxon>
        <taxon>Woronichinia</taxon>
    </lineage>
</organism>
<name>A0A977KT41_9CYAN</name>
<dbReference type="Gene3D" id="3.30.450.40">
    <property type="match status" value="1"/>
</dbReference>
<evidence type="ECO:0000313" key="1">
    <source>
        <dbReference type="EMBL" id="UXE59378.1"/>
    </source>
</evidence>
<dbReference type="KEGG" id="wna:KA717_26525"/>
<reference evidence="1" key="1">
    <citation type="submission" date="2021-04" db="EMBL/GenBank/DDBJ databases">
        <title>Genome sequence of Woronichinia naegeliana from Washington state freshwater lake bloom.</title>
        <authorList>
            <person name="Dreher T.W."/>
        </authorList>
    </citation>
    <scope>NUCLEOTIDE SEQUENCE</scope>
    <source>
        <strain evidence="1">WA131</strain>
    </source>
</reference>
<dbReference type="EMBL" id="CP073041">
    <property type="protein sequence ID" value="UXE59378.1"/>
    <property type="molecule type" value="Genomic_DNA"/>
</dbReference>